<keyword evidence="1" id="KW-0479">Metal-binding</keyword>
<reference evidence="9" key="1">
    <citation type="submission" date="2010-07" db="EMBL/GenBank/DDBJ databases">
        <title>The genome sequence of Gaeumannomyces graminis var. tritici strain R3-111a-1.</title>
        <authorList>
            <consortium name="The Broad Institute Genome Sequencing Platform"/>
            <person name="Ma L.-J."/>
            <person name="Dead R."/>
            <person name="Young S."/>
            <person name="Zeng Q."/>
            <person name="Koehrsen M."/>
            <person name="Alvarado L."/>
            <person name="Berlin A."/>
            <person name="Chapman S.B."/>
            <person name="Chen Z."/>
            <person name="Freedman E."/>
            <person name="Gellesch M."/>
            <person name="Goldberg J."/>
            <person name="Griggs A."/>
            <person name="Gujja S."/>
            <person name="Heilman E.R."/>
            <person name="Heiman D."/>
            <person name="Hepburn T."/>
            <person name="Howarth C."/>
            <person name="Jen D."/>
            <person name="Larson L."/>
            <person name="Mehta T."/>
            <person name="Neiman D."/>
            <person name="Pearson M."/>
            <person name="Roberts A."/>
            <person name="Saif S."/>
            <person name="Shea T."/>
            <person name="Shenoy N."/>
            <person name="Sisk P."/>
            <person name="Stolte C."/>
            <person name="Sykes S."/>
            <person name="Walk T."/>
            <person name="White J."/>
            <person name="Yandava C."/>
            <person name="Haas B."/>
            <person name="Nusbaum C."/>
            <person name="Birren B."/>
        </authorList>
    </citation>
    <scope>NUCLEOTIDE SEQUENCE [LARGE SCALE GENOMIC DNA]</scope>
    <source>
        <strain evidence="9">R3-111a-1</strain>
    </source>
</reference>
<evidence type="ECO:0000313" key="7">
    <source>
        <dbReference type="EMBL" id="EJT82476.1"/>
    </source>
</evidence>
<dbReference type="InterPro" id="IPR036864">
    <property type="entry name" value="Zn2-C6_fun-type_DNA-bd_sf"/>
</dbReference>
<dbReference type="GeneID" id="20342907"/>
<evidence type="ECO:0000259" key="6">
    <source>
        <dbReference type="PROSITE" id="PS50048"/>
    </source>
</evidence>
<dbReference type="PANTHER" id="PTHR47424:SF6">
    <property type="entry name" value="PROLINE UTILIZATION TRANS-ACTIVATOR"/>
    <property type="match status" value="1"/>
</dbReference>
<keyword evidence="4" id="KW-0539">Nucleus</keyword>
<feature type="region of interest" description="Disordered" evidence="5">
    <location>
        <begin position="891"/>
        <end position="918"/>
    </location>
</feature>
<dbReference type="PROSITE" id="PS50048">
    <property type="entry name" value="ZN2_CY6_FUNGAL_2"/>
    <property type="match status" value="1"/>
</dbReference>
<dbReference type="HOGENOM" id="CLU_006926_4_1_1"/>
<dbReference type="SUPFAM" id="SSF57701">
    <property type="entry name" value="Zn2/Cys6 DNA-binding domain"/>
    <property type="match status" value="1"/>
</dbReference>
<dbReference type="GO" id="GO:0006351">
    <property type="term" value="P:DNA-templated transcription"/>
    <property type="evidence" value="ECO:0007669"/>
    <property type="project" value="InterPro"/>
</dbReference>
<feature type="domain" description="Zn(2)-C6 fungal-type" evidence="6">
    <location>
        <begin position="23"/>
        <end position="53"/>
    </location>
</feature>
<feature type="region of interest" description="Disordered" evidence="5">
    <location>
        <begin position="503"/>
        <end position="523"/>
    </location>
</feature>
<dbReference type="AlphaFoldDB" id="J3NME5"/>
<dbReference type="GO" id="GO:0008270">
    <property type="term" value="F:zinc ion binding"/>
    <property type="evidence" value="ECO:0007669"/>
    <property type="project" value="InterPro"/>
</dbReference>
<dbReference type="InterPro" id="IPR051127">
    <property type="entry name" value="Fungal_SecMet_Regulators"/>
</dbReference>
<dbReference type="OrthoDB" id="3266505at2759"/>
<dbReference type="eggNOG" id="ENOG502QTA0">
    <property type="taxonomic scope" value="Eukaryota"/>
</dbReference>
<dbReference type="PROSITE" id="PS00463">
    <property type="entry name" value="ZN2_CY6_FUNGAL_1"/>
    <property type="match status" value="1"/>
</dbReference>
<keyword evidence="9" id="KW-1185">Reference proteome</keyword>
<evidence type="ECO:0000256" key="4">
    <source>
        <dbReference type="ARBA" id="ARBA00023242"/>
    </source>
</evidence>
<accession>J3NME5</accession>
<dbReference type="EnsemblFungi" id="EJT82476">
    <property type="protein sequence ID" value="EJT82476"/>
    <property type="gene ID" value="GGTG_02449"/>
</dbReference>
<feature type="region of interest" description="Disordered" evidence="5">
    <location>
        <begin position="130"/>
        <end position="149"/>
    </location>
</feature>
<dbReference type="STRING" id="644352.J3NME5"/>
<reference evidence="8" key="4">
    <citation type="journal article" date="2015" name="G3 (Bethesda)">
        <title>Genome sequences of three phytopathogenic species of the Magnaporthaceae family of fungi.</title>
        <authorList>
            <person name="Okagaki L.H."/>
            <person name="Nunes C.C."/>
            <person name="Sailsbery J."/>
            <person name="Clay B."/>
            <person name="Brown D."/>
            <person name="John T."/>
            <person name="Oh Y."/>
            <person name="Young N."/>
            <person name="Fitzgerald M."/>
            <person name="Haas B.J."/>
            <person name="Zeng Q."/>
            <person name="Young S."/>
            <person name="Adiconis X."/>
            <person name="Fan L."/>
            <person name="Levin J.Z."/>
            <person name="Mitchell T.K."/>
            <person name="Okubara P.A."/>
            <person name="Farman M.L."/>
            <person name="Kohn L.M."/>
            <person name="Birren B."/>
            <person name="Ma L.-J."/>
            <person name="Dean R.A."/>
        </authorList>
    </citation>
    <scope>NUCLEOTIDE SEQUENCE</scope>
    <source>
        <strain evidence="8">R3-111a-1</strain>
    </source>
</reference>
<keyword evidence="2" id="KW-0805">Transcription regulation</keyword>
<dbReference type="RefSeq" id="XP_009218485.1">
    <property type="nucleotide sequence ID" value="XM_009220221.1"/>
</dbReference>
<name>J3NME5_GAET3</name>
<dbReference type="GO" id="GO:0003677">
    <property type="term" value="F:DNA binding"/>
    <property type="evidence" value="ECO:0007669"/>
    <property type="project" value="InterPro"/>
</dbReference>
<dbReference type="CDD" id="cd12148">
    <property type="entry name" value="fungal_TF_MHR"/>
    <property type="match status" value="1"/>
</dbReference>
<keyword evidence="3" id="KW-0804">Transcription</keyword>
<reference evidence="8" key="5">
    <citation type="submission" date="2018-04" db="UniProtKB">
        <authorList>
            <consortium name="EnsemblFungi"/>
        </authorList>
    </citation>
    <scope>IDENTIFICATION</scope>
    <source>
        <strain evidence="8">R3-111a-1</strain>
    </source>
</reference>
<reference evidence="7" key="3">
    <citation type="submission" date="2010-09" db="EMBL/GenBank/DDBJ databases">
        <title>Annotation of Gaeumannomyces graminis var. tritici R3-111a-1.</title>
        <authorList>
            <consortium name="The Broad Institute Genome Sequencing Platform"/>
            <person name="Ma L.-J."/>
            <person name="Dead R."/>
            <person name="Young S.K."/>
            <person name="Zeng Q."/>
            <person name="Gargeya S."/>
            <person name="Fitzgerald M."/>
            <person name="Haas B."/>
            <person name="Abouelleil A."/>
            <person name="Alvarado L."/>
            <person name="Arachchi H.M."/>
            <person name="Berlin A."/>
            <person name="Brown A."/>
            <person name="Chapman S.B."/>
            <person name="Chen Z."/>
            <person name="Dunbar C."/>
            <person name="Freedman E."/>
            <person name="Gearin G."/>
            <person name="Gellesch M."/>
            <person name="Goldberg J."/>
            <person name="Griggs A."/>
            <person name="Gujja S."/>
            <person name="Heiman D."/>
            <person name="Howarth C."/>
            <person name="Larson L."/>
            <person name="Lui A."/>
            <person name="MacDonald P.J.P."/>
            <person name="Mehta T."/>
            <person name="Montmayeur A."/>
            <person name="Murphy C."/>
            <person name="Neiman D."/>
            <person name="Pearson M."/>
            <person name="Priest M."/>
            <person name="Roberts A."/>
            <person name="Saif S."/>
            <person name="Shea T."/>
            <person name="Shenoy N."/>
            <person name="Sisk P."/>
            <person name="Stolte C."/>
            <person name="Sykes S."/>
            <person name="Yandava C."/>
            <person name="Wortman J."/>
            <person name="Nusbaum C."/>
            <person name="Birren B."/>
        </authorList>
    </citation>
    <scope>NUCLEOTIDE SEQUENCE</scope>
    <source>
        <strain evidence="7">R3-111a-1</strain>
    </source>
</reference>
<evidence type="ECO:0000256" key="5">
    <source>
        <dbReference type="SAM" id="MobiDB-lite"/>
    </source>
</evidence>
<dbReference type="Pfam" id="PF00172">
    <property type="entry name" value="Zn_clus"/>
    <property type="match status" value="1"/>
</dbReference>
<reference evidence="7" key="2">
    <citation type="submission" date="2010-07" db="EMBL/GenBank/DDBJ databases">
        <authorList>
            <consortium name="The Broad Institute Genome Sequencing Platform"/>
            <consortium name="Broad Institute Genome Sequencing Center for Infectious Disease"/>
            <person name="Ma L.-J."/>
            <person name="Dead R."/>
            <person name="Young S."/>
            <person name="Zeng Q."/>
            <person name="Koehrsen M."/>
            <person name="Alvarado L."/>
            <person name="Berlin A."/>
            <person name="Chapman S.B."/>
            <person name="Chen Z."/>
            <person name="Freedman E."/>
            <person name="Gellesch M."/>
            <person name="Goldberg J."/>
            <person name="Griggs A."/>
            <person name="Gujja S."/>
            <person name="Heilman E.R."/>
            <person name="Heiman D."/>
            <person name="Hepburn T."/>
            <person name="Howarth C."/>
            <person name="Jen D."/>
            <person name="Larson L."/>
            <person name="Mehta T."/>
            <person name="Neiman D."/>
            <person name="Pearson M."/>
            <person name="Roberts A."/>
            <person name="Saif S."/>
            <person name="Shea T."/>
            <person name="Shenoy N."/>
            <person name="Sisk P."/>
            <person name="Stolte C."/>
            <person name="Sykes S."/>
            <person name="Walk T."/>
            <person name="White J."/>
            <person name="Yandava C."/>
            <person name="Haas B."/>
            <person name="Nusbaum C."/>
            <person name="Birren B."/>
        </authorList>
    </citation>
    <scope>NUCLEOTIDE SEQUENCE</scope>
    <source>
        <strain evidence="7">R3-111a-1</strain>
    </source>
</reference>
<feature type="compositionally biased region" description="Polar residues" evidence="5">
    <location>
        <begin position="630"/>
        <end position="654"/>
    </location>
</feature>
<dbReference type="SMART" id="SM00066">
    <property type="entry name" value="GAL4"/>
    <property type="match status" value="1"/>
</dbReference>
<evidence type="ECO:0000256" key="1">
    <source>
        <dbReference type="ARBA" id="ARBA00022723"/>
    </source>
</evidence>
<gene>
    <name evidence="8" type="primary">20342907</name>
    <name evidence="7" type="ORF">GGTG_02449</name>
</gene>
<dbReference type="InterPro" id="IPR001138">
    <property type="entry name" value="Zn2Cys6_DnaBD"/>
</dbReference>
<protein>
    <submittedName>
        <fullName evidence="7">C6 transcription factor</fullName>
    </submittedName>
</protein>
<dbReference type="InterPro" id="IPR007219">
    <property type="entry name" value="XnlR_reg_dom"/>
</dbReference>
<proteinExistence type="predicted"/>
<dbReference type="EMBL" id="GL385395">
    <property type="protein sequence ID" value="EJT82476.1"/>
    <property type="molecule type" value="Genomic_DNA"/>
</dbReference>
<evidence type="ECO:0000313" key="9">
    <source>
        <dbReference type="Proteomes" id="UP000006039"/>
    </source>
</evidence>
<dbReference type="Gene3D" id="4.10.240.10">
    <property type="entry name" value="Zn(2)-C6 fungal-type DNA-binding domain"/>
    <property type="match status" value="1"/>
</dbReference>
<dbReference type="VEuPathDB" id="FungiDB:GGTG_02449"/>
<feature type="region of interest" description="Disordered" evidence="5">
    <location>
        <begin position="85"/>
        <end position="113"/>
    </location>
</feature>
<evidence type="ECO:0000256" key="3">
    <source>
        <dbReference type="ARBA" id="ARBA00023163"/>
    </source>
</evidence>
<sequence>MPSSSPDTASPSLPESAAVRPIACNECRRRHTSCTRDRPRCQRCREVSLDCIYEEGGRNITVKEQYLRDLEFKAKAYDDALAAASSQGPASVPIPARSRPPAPSAVDEDDEETVDGNALLEVFRRMDFHDAESRPSTNPRGSFKGPGHSDPFLRSIRRLPGVKYPDDVSLDLDTSFYEPGLLAPRRLSVRTHLRLPPIDTARWYYAAQYTYIGTILSFSDPQTFERDFLEAYHSPPPDLADSEACLRFAKILVILAFGQLYSINQWVDFKGPPGFEYFSHALQLLPDVHEDGSVLCVETLSLIGYFMQNMNRRDAAFLYIGMALRMAISLGLHQEIPPLPDSNHQTAISDAGREHRRRVWWSIYSLDRILCAKSGNPITIQDEDVGVHPPSPLPSEPEYCPALVLRHYTELSRILGDVNKHIFRRGAGKSSIAQLMASVKDIMLALTRWRCELPRQLCFHPARLAMSRESVSTLVHYYQCINMTARPLLFHVVKKRLLSAAASCSGNSSGSEKGKSTATNRDSWGDWKEGLSRTTVNVIEMCVDAARDSINLMSIAAQRDLVATYGYMDSEHIFSASIVLLMVCIAFPADAQNTHAMNMGLNLLRGMGERGNSYVSARYKLLDHLRSMAHHQNQAPNTASGASKTPAVPNQESMAASFAPPASPPLAASPPIQTAAAQSPYATAAADISRRSSSFGSAAYQHLDPLGQVLPASPAVTIPNTGLDQRTLVFGPIPVASGSTAYCSQSSAPANGGGVDISHMFGSAGFSPGSVGSDPYTGVPVFGVSNSSGGSVFSGEPGDFGTSFGVGGASGSSTMLFEPGLRLPDADAVEAMFFDVNMGNMTGDDYRLWEASFVDPSAYDISQLTHAAEMAVECGGGIGGGEAAVGGDGAEAGAAGAGRSGDAAADPVGQGMNMSMEL</sequence>
<feature type="compositionally biased region" description="Low complexity" evidence="5">
    <location>
        <begin position="85"/>
        <end position="97"/>
    </location>
</feature>
<feature type="region of interest" description="Disordered" evidence="5">
    <location>
        <begin position="630"/>
        <end position="674"/>
    </location>
</feature>
<dbReference type="CDD" id="cd00067">
    <property type="entry name" value="GAL4"/>
    <property type="match status" value="1"/>
</dbReference>
<evidence type="ECO:0000256" key="2">
    <source>
        <dbReference type="ARBA" id="ARBA00023015"/>
    </source>
</evidence>
<dbReference type="FunCoup" id="J3NME5">
    <property type="interactions" value="460"/>
</dbReference>
<dbReference type="SMART" id="SM00906">
    <property type="entry name" value="Fungal_trans"/>
    <property type="match status" value="1"/>
</dbReference>
<dbReference type="Proteomes" id="UP000006039">
    <property type="component" value="Unassembled WGS sequence"/>
</dbReference>
<dbReference type="PANTHER" id="PTHR47424">
    <property type="entry name" value="REGULATORY PROTEIN GAL4"/>
    <property type="match status" value="1"/>
</dbReference>
<dbReference type="GO" id="GO:0000981">
    <property type="term" value="F:DNA-binding transcription factor activity, RNA polymerase II-specific"/>
    <property type="evidence" value="ECO:0007669"/>
    <property type="project" value="InterPro"/>
</dbReference>
<evidence type="ECO:0000313" key="8">
    <source>
        <dbReference type="EnsemblFungi" id="EJT82476"/>
    </source>
</evidence>
<organism evidence="7">
    <name type="scientific">Gaeumannomyces tritici (strain R3-111a-1)</name>
    <name type="common">Wheat and barley take-all root rot fungus</name>
    <name type="synonym">Gaeumannomyces graminis var. tritici</name>
    <dbReference type="NCBI Taxonomy" id="644352"/>
    <lineage>
        <taxon>Eukaryota</taxon>
        <taxon>Fungi</taxon>
        <taxon>Dikarya</taxon>
        <taxon>Ascomycota</taxon>
        <taxon>Pezizomycotina</taxon>
        <taxon>Sordariomycetes</taxon>
        <taxon>Sordariomycetidae</taxon>
        <taxon>Magnaporthales</taxon>
        <taxon>Magnaporthaceae</taxon>
        <taxon>Gaeumannomyces</taxon>
    </lineage>
</organism>
<dbReference type="Pfam" id="PF04082">
    <property type="entry name" value="Fungal_trans"/>
    <property type="match status" value="1"/>
</dbReference>